<protein>
    <recommendedName>
        <fullName evidence="3">Trigger factor C-terminal domain-containing protein</fullName>
    </recommendedName>
</protein>
<sequence length="144" mass="17211">MIKLTKKELEVLGENKDAIAQLLVRKAILAEMEKKEYTEEEKRYLEEMKLNMEIEFYLNSIAQKTVQIYDYELLEVYKNNTEALKDKNTIEVYPQLQQALFNQKLGEEKVKVINELVEKYKINDVLKEYVKIEEPIEKTEEENK</sequence>
<evidence type="ECO:0000313" key="1">
    <source>
        <dbReference type="EMBL" id="SQI99341.1"/>
    </source>
</evidence>
<gene>
    <name evidence="1" type="ORF">NCTC12112_00050</name>
</gene>
<proteinExistence type="predicted"/>
<evidence type="ECO:0008006" key="3">
    <source>
        <dbReference type="Google" id="ProtNLM"/>
    </source>
</evidence>
<dbReference type="Proteomes" id="UP000249008">
    <property type="component" value="Chromosome 1"/>
</dbReference>
<dbReference type="GeneID" id="78454651"/>
<dbReference type="AlphaFoldDB" id="A0AAX2J632"/>
<reference evidence="1 2" key="1">
    <citation type="submission" date="2018-06" db="EMBL/GenBank/DDBJ databases">
        <authorList>
            <consortium name="Pathogen Informatics"/>
            <person name="Doyle S."/>
        </authorList>
    </citation>
    <scope>NUCLEOTIDE SEQUENCE [LARGE SCALE GENOMIC DNA]</scope>
    <source>
        <strain evidence="1 2">NCTC12112</strain>
    </source>
</reference>
<organism evidence="1 2">
    <name type="scientific">Fusobacterium ulcerans</name>
    <dbReference type="NCBI Taxonomy" id="861"/>
    <lineage>
        <taxon>Bacteria</taxon>
        <taxon>Fusobacteriati</taxon>
        <taxon>Fusobacteriota</taxon>
        <taxon>Fusobacteriia</taxon>
        <taxon>Fusobacteriales</taxon>
        <taxon>Fusobacteriaceae</taxon>
        <taxon>Fusobacterium</taxon>
    </lineage>
</organism>
<dbReference type="RefSeq" id="WP_106878563.1">
    <property type="nucleotide sequence ID" value="NZ_CP028105.1"/>
</dbReference>
<dbReference type="EMBL" id="LS483487">
    <property type="protein sequence ID" value="SQI99341.1"/>
    <property type="molecule type" value="Genomic_DNA"/>
</dbReference>
<evidence type="ECO:0000313" key="2">
    <source>
        <dbReference type="Proteomes" id="UP000249008"/>
    </source>
</evidence>
<name>A0AAX2J632_9FUSO</name>
<accession>A0AAX2J632</accession>
<dbReference type="KEGG" id="ful:C4N20_07515"/>